<protein>
    <recommendedName>
        <fullName evidence="4">3-hydroxyacyl-CoA dehydrogenase NAD binding domain-containing protein</fullName>
    </recommendedName>
</protein>
<feature type="region of interest" description="Disordered" evidence="1">
    <location>
        <begin position="1"/>
        <end position="20"/>
    </location>
</feature>
<dbReference type="Proteomes" id="UP000218209">
    <property type="component" value="Unassembled WGS sequence"/>
</dbReference>
<keyword evidence="3" id="KW-1185">Reference proteome</keyword>
<evidence type="ECO:0000313" key="3">
    <source>
        <dbReference type="Proteomes" id="UP000218209"/>
    </source>
</evidence>
<dbReference type="SUPFAM" id="SSF51735">
    <property type="entry name" value="NAD(P)-binding Rossmann-fold domains"/>
    <property type="match status" value="1"/>
</dbReference>
<evidence type="ECO:0000313" key="2">
    <source>
        <dbReference type="EMBL" id="OSX68794.1"/>
    </source>
</evidence>
<organism evidence="2 3">
    <name type="scientific">Porphyra umbilicalis</name>
    <name type="common">Purple laver</name>
    <name type="synonym">Red alga</name>
    <dbReference type="NCBI Taxonomy" id="2786"/>
    <lineage>
        <taxon>Eukaryota</taxon>
        <taxon>Rhodophyta</taxon>
        <taxon>Bangiophyceae</taxon>
        <taxon>Bangiales</taxon>
        <taxon>Bangiaceae</taxon>
        <taxon>Porphyra</taxon>
    </lineage>
</organism>
<feature type="non-terminal residue" evidence="2">
    <location>
        <position position="66"/>
    </location>
</feature>
<dbReference type="AlphaFoldDB" id="A0A1X6NJK6"/>
<sequence>MSSSGGRPSAPRRGMEGSLRRYEPDMKSAMVTCATNALGLATTRMLLLSGFRVVMQDANVEALNDA</sequence>
<dbReference type="InterPro" id="IPR036291">
    <property type="entry name" value="NAD(P)-bd_dom_sf"/>
</dbReference>
<feature type="compositionally biased region" description="Low complexity" evidence="1">
    <location>
        <begin position="1"/>
        <end position="12"/>
    </location>
</feature>
<reference evidence="2 3" key="1">
    <citation type="submission" date="2017-03" db="EMBL/GenBank/DDBJ databases">
        <title>WGS assembly of Porphyra umbilicalis.</title>
        <authorList>
            <person name="Brawley S.H."/>
            <person name="Blouin N.A."/>
            <person name="Ficko-Blean E."/>
            <person name="Wheeler G.L."/>
            <person name="Lohr M."/>
            <person name="Goodson H.V."/>
            <person name="Jenkins J.W."/>
            <person name="Blaby-Haas C.E."/>
            <person name="Helliwell K.E."/>
            <person name="Chan C."/>
            <person name="Marriage T."/>
            <person name="Bhattacharya D."/>
            <person name="Klein A.S."/>
            <person name="Badis Y."/>
            <person name="Brodie J."/>
            <person name="Cao Y."/>
            <person name="Collen J."/>
            <person name="Dittami S.M."/>
            <person name="Gachon C.M."/>
            <person name="Green B.R."/>
            <person name="Karpowicz S."/>
            <person name="Kim J.W."/>
            <person name="Kudahl U."/>
            <person name="Lin S."/>
            <person name="Michel G."/>
            <person name="Mittag M."/>
            <person name="Olson B.J."/>
            <person name="Pangilinan J."/>
            <person name="Peng Y."/>
            <person name="Qiu H."/>
            <person name="Shu S."/>
            <person name="Singer J.T."/>
            <person name="Smith A.G."/>
            <person name="Sprecher B.N."/>
            <person name="Wagner V."/>
            <person name="Wang W."/>
            <person name="Wang Z.-Y."/>
            <person name="Yan J."/>
            <person name="Yarish C."/>
            <person name="Zoeuner-Riek S."/>
            <person name="Zhuang Y."/>
            <person name="Zou Y."/>
            <person name="Lindquist E.A."/>
            <person name="Grimwood J."/>
            <person name="Barry K."/>
            <person name="Rokhsar D.S."/>
            <person name="Schmutz J."/>
            <person name="Stiller J.W."/>
            <person name="Grossman A.R."/>
            <person name="Prochnik S.E."/>
        </authorList>
    </citation>
    <scope>NUCLEOTIDE SEQUENCE [LARGE SCALE GENOMIC DNA]</scope>
    <source>
        <strain evidence="2">4086291</strain>
    </source>
</reference>
<accession>A0A1X6NJK6</accession>
<dbReference type="OrthoDB" id="3427at2759"/>
<proteinExistence type="predicted"/>
<evidence type="ECO:0008006" key="4">
    <source>
        <dbReference type="Google" id="ProtNLM"/>
    </source>
</evidence>
<gene>
    <name evidence="2" type="ORF">BU14_2234s0001</name>
</gene>
<evidence type="ECO:0000256" key="1">
    <source>
        <dbReference type="SAM" id="MobiDB-lite"/>
    </source>
</evidence>
<name>A0A1X6NJK6_PORUM</name>
<dbReference type="EMBL" id="KV920077">
    <property type="protein sequence ID" value="OSX68794.1"/>
    <property type="molecule type" value="Genomic_DNA"/>
</dbReference>